<evidence type="ECO:0000313" key="3">
    <source>
        <dbReference type="EMBL" id="QOJ53935.1"/>
    </source>
</evidence>
<keyword evidence="2" id="KW-0472">Membrane</keyword>
<keyword evidence="2" id="KW-0812">Transmembrane</keyword>
<accession>A0A7L9DIV3</accession>
<dbReference type="EMBL" id="MT674683">
    <property type="protein sequence ID" value="QOJ53935.1"/>
    <property type="molecule type" value="Genomic_DNA"/>
</dbReference>
<reference evidence="3" key="1">
    <citation type="journal article" date="2020" name="Viruses">
        <title>Molecular Characterisation of a Novel and Highly Divergent Passerine Adenovirus 1.</title>
        <authorList>
            <person name="Athukorala A."/>
            <person name="Forwood J.K."/>
            <person name="Phalen D.N."/>
            <person name="Sarker S."/>
        </authorList>
    </citation>
    <scope>NUCLEOTIDE SEQUENCE</scope>
    <source>
        <strain evidence="3">AU2787</strain>
    </source>
</reference>
<protein>
    <submittedName>
        <fullName evidence="3">P32K</fullName>
    </submittedName>
</protein>
<feature type="region of interest" description="Disordered" evidence="1">
    <location>
        <begin position="1"/>
        <end position="57"/>
    </location>
</feature>
<keyword evidence="2" id="KW-1133">Transmembrane helix</keyword>
<organism evidence="3 4">
    <name type="scientific">Passerine adenovirus 1</name>
    <dbReference type="NCBI Taxonomy" id="2779174"/>
    <lineage>
        <taxon>Viruses</taxon>
        <taxon>Varidnaviria</taxon>
        <taxon>Bamfordvirae</taxon>
        <taxon>Preplasmiviricota</taxon>
        <taxon>Polisuviricotina</taxon>
        <taxon>Pharingeaviricetes</taxon>
        <taxon>Rowavirales</taxon>
        <taxon>Adenoviridae</taxon>
        <taxon>Barthadenovirus</taxon>
    </lineage>
</organism>
<sequence length="303" mass="33460">MTAKKRYRTLSSAPKKRKTTSTRTKRTTSGKKSVPRRRKTRIRRIRRAPTQRQQWHRRTHNAVLPEPRTTVLSEPREDRPRFVQHAQVQTTNPISTPAEARTHVPTDAIYDDDGAGKSDSSQNKIYSTIDYLAQAPQKIRQLLLTGLFGVGLGAAIDYVLGGPLGLTSKIIRFIISLIPGGRLILSTIDTAVYLIQYLGGDEKAAQQTLQAPQVKQMATQVQNTVPKTFAAEKLIELAAERQLGHGGLNGLLLGVANAAYLAASLRGRGLSGTKRKNNKCGRWATKNGSGVCNKNWKKFSKNI</sequence>
<feature type="transmembrane region" description="Helical" evidence="2">
    <location>
        <begin position="142"/>
        <end position="161"/>
    </location>
</feature>
<evidence type="ECO:0000256" key="2">
    <source>
        <dbReference type="SAM" id="Phobius"/>
    </source>
</evidence>
<keyword evidence="4" id="KW-1185">Reference proteome</keyword>
<name>A0A7L9DIV3_9ADEN</name>
<evidence type="ECO:0000256" key="1">
    <source>
        <dbReference type="SAM" id="MobiDB-lite"/>
    </source>
</evidence>
<proteinExistence type="predicted"/>
<dbReference type="Proteomes" id="UP001230876">
    <property type="component" value="Segment"/>
</dbReference>
<evidence type="ECO:0000313" key="4">
    <source>
        <dbReference type="Proteomes" id="UP001230876"/>
    </source>
</evidence>